<dbReference type="InterPro" id="IPR052715">
    <property type="entry name" value="RAYT_transposase"/>
</dbReference>
<comment type="caution">
    <text evidence="2">The sequence shown here is derived from an EMBL/GenBank/DDBJ whole genome shotgun (WGS) entry which is preliminary data.</text>
</comment>
<dbReference type="NCBIfam" id="NF047646">
    <property type="entry name" value="REP_Tyr_transpos"/>
    <property type="match status" value="1"/>
</dbReference>
<dbReference type="InterPro" id="IPR002686">
    <property type="entry name" value="Transposase_17"/>
</dbReference>
<dbReference type="EMBL" id="BAABDI010000029">
    <property type="protein sequence ID" value="GAA3986501.1"/>
    <property type="molecule type" value="Genomic_DNA"/>
</dbReference>
<evidence type="ECO:0000313" key="3">
    <source>
        <dbReference type="Proteomes" id="UP001501556"/>
    </source>
</evidence>
<protein>
    <submittedName>
        <fullName evidence="2">Transposase</fullName>
    </submittedName>
</protein>
<proteinExistence type="predicted"/>
<name>A0ABP7QQG7_9BACT</name>
<evidence type="ECO:0000259" key="1">
    <source>
        <dbReference type="SMART" id="SM01321"/>
    </source>
</evidence>
<sequence length="205" mass="24233">MDLTYYERYLPHRLPAGYVFFITFRLAGSLPREVIEHLREEKLLLEHEAAVCRAAGHPDAQYTRQKRWFGRFDQCLDEARYGPAFLCQPESAAILQPALKFYHDRSEYDLLAYCLMPNHVHIVVALPESGRPLARILQGLKRYTALEINRQRSETGQVWQRESYDHRVRNDQELRNIIAYTLNNPVKAGLVAEWQHWPYSYWKEV</sequence>
<organism evidence="2 3">
    <name type="scientific">Hymenobacter antarcticus</name>
    <dbReference type="NCBI Taxonomy" id="486270"/>
    <lineage>
        <taxon>Bacteria</taxon>
        <taxon>Pseudomonadati</taxon>
        <taxon>Bacteroidota</taxon>
        <taxon>Cytophagia</taxon>
        <taxon>Cytophagales</taxon>
        <taxon>Hymenobacteraceae</taxon>
        <taxon>Hymenobacter</taxon>
    </lineage>
</organism>
<dbReference type="SUPFAM" id="SSF143422">
    <property type="entry name" value="Transposase IS200-like"/>
    <property type="match status" value="1"/>
</dbReference>
<evidence type="ECO:0000313" key="2">
    <source>
        <dbReference type="EMBL" id="GAA3986501.1"/>
    </source>
</evidence>
<accession>A0ABP7QQG7</accession>
<dbReference type="RefSeq" id="WP_345126268.1">
    <property type="nucleotide sequence ID" value="NZ_BAABDI010000029.1"/>
</dbReference>
<dbReference type="Gene3D" id="3.30.70.1290">
    <property type="entry name" value="Transposase IS200-like"/>
    <property type="match status" value="1"/>
</dbReference>
<dbReference type="PANTHER" id="PTHR36966">
    <property type="entry name" value="REP-ASSOCIATED TYROSINE TRANSPOSASE"/>
    <property type="match status" value="1"/>
</dbReference>
<reference evidence="3" key="1">
    <citation type="journal article" date="2019" name="Int. J. Syst. Evol. Microbiol.">
        <title>The Global Catalogue of Microorganisms (GCM) 10K type strain sequencing project: providing services to taxonomists for standard genome sequencing and annotation.</title>
        <authorList>
            <consortium name="The Broad Institute Genomics Platform"/>
            <consortium name="The Broad Institute Genome Sequencing Center for Infectious Disease"/>
            <person name="Wu L."/>
            <person name="Ma J."/>
        </authorList>
    </citation>
    <scope>NUCLEOTIDE SEQUENCE [LARGE SCALE GENOMIC DNA]</scope>
    <source>
        <strain evidence="3">JCM 17217</strain>
    </source>
</reference>
<gene>
    <name evidence="2" type="ORF">GCM10022407_34140</name>
</gene>
<dbReference type="SMART" id="SM01321">
    <property type="entry name" value="Y1_Tnp"/>
    <property type="match status" value="1"/>
</dbReference>
<keyword evidence="3" id="KW-1185">Reference proteome</keyword>
<dbReference type="PANTHER" id="PTHR36966:SF1">
    <property type="entry name" value="REP-ASSOCIATED TYROSINE TRANSPOSASE"/>
    <property type="match status" value="1"/>
</dbReference>
<feature type="domain" description="Transposase IS200-like" evidence="1">
    <location>
        <begin position="15"/>
        <end position="184"/>
    </location>
</feature>
<dbReference type="InterPro" id="IPR036515">
    <property type="entry name" value="Transposase_17_sf"/>
</dbReference>
<dbReference type="Pfam" id="PF01797">
    <property type="entry name" value="Y1_Tnp"/>
    <property type="match status" value="1"/>
</dbReference>
<dbReference type="Proteomes" id="UP001501556">
    <property type="component" value="Unassembled WGS sequence"/>
</dbReference>